<proteinExistence type="predicted"/>
<dbReference type="InterPro" id="IPR010982">
    <property type="entry name" value="Lambda_DNA-bd_dom_sf"/>
</dbReference>
<feature type="domain" description="HTH cro/C1-type" evidence="2">
    <location>
        <begin position="17"/>
        <end position="71"/>
    </location>
</feature>
<gene>
    <name evidence="3" type="ORF">GIS00_17050</name>
</gene>
<dbReference type="EMBL" id="WLYK01000006">
    <property type="protein sequence ID" value="MTD15643.1"/>
    <property type="molecule type" value="Genomic_DNA"/>
</dbReference>
<dbReference type="Pfam" id="PF01381">
    <property type="entry name" value="HTH_3"/>
    <property type="match status" value="1"/>
</dbReference>
<evidence type="ECO:0000256" key="1">
    <source>
        <dbReference type="ARBA" id="ARBA00023125"/>
    </source>
</evidence>
<name>A0A7K1FQW7_9ACTN</name>
<evidence type="ECO:0000313" key="3">
    <source>
        <dbReference type="EMBL" id="MTD15643.1"/>
    </source>
</evidence>
<keyword evidence="4" id="KW-1185">Reference proteome</keyword>
<dbReference type="SUPFAM" id="SSF47413">
    <property type="entry name" value="lambda repressor-like DNA-binding domains"/>
    <property type="match status" value="1"/>
</dbReference>
<comment type="caution">
    <text evidence="3">The sequence shown here is derived from an EMBL/GenBank/DDBJ whole genome shotgun (WGS) entry which is preliminary data.</text>
</comment>
<sequence length="118" mass="12217">MPTAPAPLLREELGRSLRAARVDRRLTLRELAARSMVSRAYLSEIERGEKEISSELLAALCTALDVDLADLLLDTARAAAGVGVVTPLPVRQMSPDRAVVGGSGAAGAGAGQVALRAA</sequence>
<dbReference type="InterPro" id="IPR001387">
    <property type="entry name" value="Cro/C1-type_HTH"/>
</dbReference>
<protein>
    <submittedName>
        <fullName evidence="3">Helix-turn-helix domain-containing protein</fullName>
    </submittedName>
</protein>
<accession>A0A7K1FQW7</accession>
<dbReference type="InterPro" id="IPR050807">
    <property type="entry name" value="TransReg_Diox_bact_type"/>
</dbReference>
<organism evidence="3 4">
    <name type="scientific">Nakamurella alba</name>
    <dbReference type="NCBI Taxonomy" id="2665158"/>
    <lineage>
        <taxon>Bacteria</taxon>
        <taxon>Bacillati</taxon>
        <taxon>Actinomycetota</taxon>
        <taxon>Actinomycetes</taxon>
        <taxon>Nakamurellales</taxon>
        <taxon>Nakamurellaceae</taxon>
        <taxon>Nakamurella</taxon>
    </lineage>
</organism>
<dbReference type="Gene3D" id="1.10.260.40">
    <property type="entry name" value="lambda repressor-like DNA-binding domains"/>
    <property type="match status" value="1"/>
</dbReference>
<dbReference type="RefSeq" id="WP_154769606.1">
    <property type="nucleotide sequence ID" value="NZ_WLYK01000006.1"/>
</dbReference>
<dbReference type="AlphaFoldDB" id="A0A7K1FQW7"/>
<dbReference type="PANTHER" id="PTHR46797:SF1">
    <property type="entry name" value="METHYLPHOSPHONATE SYNTHASE"/>
    <property type="match status" value="1"/>
</dbReference>
<dbReference type="Proteomes" id="UP000460221">
    <property type="component" value="Unassembled WGS sequence"/>
</dbReference>
<evidence type="ECO:0000313" key="4">
    <source>
        <dbReference type="Proteomes" id="UP000460221"/>
    </source>
</evidence>
<dbReference type="GO" id="GO:0003677">
    <property type="term" value="F:DNA binding"/>
    <property type="evidence" value="ECO:0007669"/>
    <property type="project" value="UniProtKB-KW"/>
</dbReference>
<dbReference type="GO" id="GO:0003700">
    <property type="term" value="F:DNA-binding transcription factor activity"/>
    <property type="evidence" value="ECO:0007669"/>
    <property type="project" value="TreeGrafter"/>
</dbReference>
<dbReference type="SMART" id="SM00530">
    <property type="entry name" value="HTH_XRE"/>
    <property type="match status" value="1"/>
</dbReference>
<keyword evidence="1" id="KW-0238">DNA-binding</keyword>
<dbReference type="PANTHER" id="PTHR46797">
    <property type="entry name" value="HTH-TYPE TRANSCRIPTIONAL REGULATOR"/>
    <property type="match status" value="1"/>
</dbReference>
<reference evidence="3 4" key="1">
    <citation type="submission" date="2019-11" db="EMBL/GenBank/DDBJ databases">
        <authorList>
            <person name="Jiang L.-Q."/>
        </authorList>
    </citation>
    <scope>NUCLEOTIDE SEQUENCE [LARGE SCALE GENOMIC DNA]</scope>
    <source>
        <strain evidence="3 4">YIM 132087</strain>
    </source>
</reference>
<dbReference type="GO" id="GO:0005829">
    <property type="term" value="C:cytosol"/>
    <property type="evidence" value="ECO:0007669"/>
    <property type="project" value="TreeGrafter"/>
</dbReference>
<dbReference type="PROSITE" id="PS50943">
    <property type="entry name" value="HTH_CROC1"/>
    <property type="match status" value="1"/>
</dbReference>
<dbReference type="CDD" id="cd00093">
    <property type="entry name" value="HTH_XRE"/>
    <property type="match status" value="1"/>
</dbReference>
<evidence type="ECO:0000259" key="2">
    <source>
        <dbReference type="PROSITE" id="PS50943"/>
    </source>
</evidence>